<proteinExistence type="predicted"/>
<organism evidence="1">
    <name type="scientific">hydrothermal vent metagenome</name>
    <dbReference type="NCBI Taxonomy" id="652676"/>
    <lineage>
        <taxon>unclassified sequences</taxon>
        <taxon>metagenomes</taxon>
        <taxon>ecological metagenomes</taxon>
    </lineage>
</organism>
<protein>
    <recommendedName>
        <fullName evidence="2">TetR/AcrR family transcriptional regulator</fullName>
    </recommendedName>
</protein>
<dbReference type="EMBL" id="UOER01000179">
    <property type="protein sequence ID" value="VAW23102.1"/>
    <property type="molecule type" value="Genomic_DNA"/>
</dbReference>
<accession>A0A3B0U9F1</accession>
<sequence length="54" mass="6428">PKYKYSHMLISTVIEGAYQQRFFAEHMPALTDIDKENERTITEFYTKLVFNAIK</sequence>
<dbReference type="AlphaFoldDB" id="A0A3B0U9F1"/>
<evidence type="ECO:0000313" key="1">
    <source>
        <dbReference type="EMBL" id="VAW23102.1"/>
    </source>
</evidence>
<reference evidence="1" key="1">
    <citation type="submission" date="2018-06" db="EMBL/GenBank/DDBJ databases">
        <authorList>
            <person name="Zhirakovskaya E."/>
        </authorList>
    </citation>
    <scope>NUCLEOTIDE SEQUENCE</scope>
</reference>
<gene>
    <name evidence="1" type="ORF">MNBD_BACTEROID04-1326</name>
</gene>
<name>A0A3B0U9F1_9ZZZZ</name>
<feature type="non-terminal residue" evidence="1">
    <location>
        <position position="1"/>
    </location>
</feature>
<evidence type="ECO:0008006" key="2">
    <source>
        <dbReference type="Google" id="ProtNLM"/>
    </source>
</evidence>